<proteinExistence type="predicted"/>
<evidence type="ECO:0000256" key="1">
    <source>
        <dbReference type="SAM" id="Phobius"/>
    </source>
</evidence>
<keyword evidence="1" id="KW-0472">Membrane</keyword>
<dbReference type="OrthoDB" id="1034332at2"/>
<keyword evidence="1" id="KW-1133">Transmembrane helix</keyword>
<evidence type="ECO:0000313" key="2">
    <source>
        <dbReference type="EMBL" id="PWV63452.1"/>
    </source>
</evidence>
<feature type="transmembrane region" description="Helical" evidence="1">
    <location>
        <begin position="126"/>
        <end position="147"/>
    </location>
</feature>
<keyword evidence="3" id="KW-1185">Reference proteome</keyword>
<comment type="caution">
    <text evidence="2">The sequence shown here is derived from an EMBL/GenBank/DDBJ whole genome shotgun (WGS) entry which is preliminary data.</text>
</comment>
<organism evidence="2 3">
    <name type="scientific">Plasticicumulans acidivorans</name>
    <dbReference type="NCBI Taxonomy" id="886464"/>
    <lineage>
        <taxon>Bacteria</taxon>
        <taxon>Pseudomonadati</taxon>
        <taxon>Pseudomonadota</taxon>
        <taxon>Gammaproteobacteria</taxon>
        <taxon>Candidatus Competibacteraceae</taxon>
        <taxon>Plasticicumulans</taxon>
    </lineage>
</organism>
<dbReference type="Gene3D" id="1.20.120.1760">
    <property type="match status" value="1"/>
</dbReference>
<evidence type="ECO:0000313" key="3">
    <source>
        <dbReference type="Proteomes" id="UP000246569"/>
    </source>
</evidence>
<gene>
    <name evidence="2" type="ORF">C7443_103381</name>
</gene>
<accession>A0A317MYU0</accession>
<dbReference type="RefSeq" id="WP_110017937.1">
    <property type="nucleotide sequence ID" value="NZ_QGTJ01000003.1"/>
</dbReference>
<dbReference type="AlphaFoldDB" id="A0A317MYU0"/>
<reference evidence="2 3" key="1">
    <citation type="submission" date="2018-05" db="EMBL/GenBank/DDBJ databases">
        <title>Genomic Encyclopedia of Type Strains, Phase IV (KMG-IV): sequencing the most valuable type-strain genomes for metagenomic binning, comparative biology and taxonomic classification.</title>
        <authorList>
            <person name="Goeker M."/>
        </authorList>
    </citation>
    <scope>NUCLEOTIDE SEQUENCE [LARGE SCALE GENOMIC DNA]</scope>
    <source>
        <strain evidence="2 3">DSM 23606</strain>
    </source>
</reference>
<feature type="transmembrane region" description="Helical" evidence="1">
    <location>
        <begin position="31"/>
        <end position="53"/>
    </location>
</feature>
<name>A0A317MYU0_9GAMM</name>
<feature type="transmembrane region" description="Helical" evidence="1">
    <location>
        <begin position="159"/>
        <end position="178"/>
    </location>
</feature>
<keyword evidence="1" id="KW-0812">Transmembrane</keyword>
<sequence>MERRPLRSRDTALARAAARWLQARGATPNGISLASVGLAGLAGLCFAVAFRAVPGATPLLLIAAAALVQGRLACNLLDGMVAVEGGLKTPTGDLYNDAPDRVADVLILLGVGYGLSFHPWGVSLGWAAALMAVLTAYVRVLGGACGLPQQFTGPMAKPHRMALLTVTALLAAALPPAWGQSVLLLALVVVVSGGAWTCVRRLADIARGLNAR</sequence>
<feature type="transmembrane region" description="Helical" evidence="1">
    <location>
        <begin position="184"/>
        <end position="203"/>
    </location>
</feature>
<dbReference type="Proteomes" id="UP000246569">
    <property type="component" value="Unassembled WGS sequence"/>
</dbReference>
<dbReference type="EMBL" id="QGTJ01000003">
    <property type="protein sequence ID" value="PWV63452.1"/>
    <property type="molecule type" value="Genomic_DNA"/>
</dbReference>
<dbReference type="InterPro" id="IPR043130">
    <property type="entry name" value="CDP-OH_PTrfase_TM_dom"/>
</dbReference>
<protein>
    <submittedName>
        <fullName evidence="2">Phosphatidylglycerophosphate synthase</fullName>
    </submittedName>
</protein>